<evidence type="ECO:0000256" key="1">
    <source>
        <dbReference type="SAM" id="Phobius"/>
    </source>
</evidence>
<keyword evidence="1" id="KW-0812">Transmembrane</keyword>
<feature type="domain" description="Zinc-ribbon" evidence="2">
    <location>
        <begin position="2"/>
        <end position="24"/>
    </location>
</feature>
<evidence type="ECO:0000313" key="4">
    <source>
        <dbReference type="Proteomes" id="UP000325292"/>
    </source>
</evidence>
<evidence type="ECO:0000313" key="3">
    <source>
        <dbReference type="EMBL" id="AUW94532.1"/>
    </source>
</evidence>
<feature type="transmembrane region" description="Helical" evidence="1">
    <location>
        <begin position="86"/>
        <end position="104"/>
    </location>
</feature>
<reference evidence="3 4" key="1">
    <citation type="journal article" date="2019" name="Sci. Rep.">
        <title>Sulfobacillus thermotolerans: new insights into resistance and metabolic capacities of acidophilic chemolithotrophs.</title>
        <authorList>
            <person name="Panyushkina A.E."/>
            <person name="Babenko V.V."/>
            <person name="Nikitina A.S."/>
            <person name="Selezneva O.V."/>
            <person name="Tsaplina I.A."/>
            <person name="Letarova M.A."/>
            <person name="Kostryukova E.S."/>
            <person name="Letarov A.V."/>
        </authorList>
    </citation>
    <scope>NUCLEOTIDE SEQUENCE [LARGE SCALE GENOMIC DNA]</scope>
    <source>
        <strain evidence="3 4">Kr1</strain>
    </source>
</reference>
<keyword evidence="1" id="KW-1133">Transmembrane helix</keyword>
<organism evidence="3 4">
    <name type="scientific">Sulfobacillus thermotolerans</name>
    <dbReference type="NCBI Taxonomy" id="338644"/>
    <lineage>
        <taxon>Bacteria</taxon>
        <taxon>Bacillati</taxon>
        <taxon>Bacillota</taxon>
        <taxon>Clostridia</taxon>
        <taxon>Eubacteriales</taxon>
        <taxon>Clostridiales Family XVII. Incertae Sedis</taxon>
        <taxon>Sulfobacillus</taxon>
    </lineage>
</organism>
<dbReference type="Pfam" id="PF13240">
    <property type="entry name" value="Zn_Ribbon_1"/>
    <property type="match status" value="1"/>
</dbReference>
<accession>A0ABN5H2F3</accession>
<dbReference type="EMBL" id="CP019454">
    <property type="protein sequence ID" value="AUW94532.1"/>
    <property type="molecule type" value="Genomic_DNA"/>
</dbReference>
<name>A0ABN5H2F3_9FIRM</name>
<proteinExistence type="predicted"/>
<sequence>MYCRHCGDQIPVDSMFCPSCGKNLLPDDPAPQAQASPSAATSSPRTPAPWMTWWQSVPWRRYRNVLSGVIQLNASRLRAAWTLSQILFVASAAFSIVGFVLSMFQVVQGLAWLLFGLVLGLSALYTKGPPHQGNPPSLGG</sequence>
<evidence type="ECO:0000259" key="2">
    <source>
        <dbReference type="Pfam" id="PF13240"/>
    </source>
</evidence>
<protein>
    <recommendedName>
        <fullName evidence="2">Zinc-ribbon domain-containing protein</fullName>
    </recommendedName>
</protein>
<feature type="transmembrane region" description="Helical" evidence="1">
    <location>
        <begin position="110"/>
        <end position="126"/>
    </location>
</feature>
<keyword evidence="4" id="KW-1185">Reference proteome</keyword>
<gene>
    <name evidence="3" type="ORF">BXT84_11745</name>
</gene>
<dbReference type="InterPro" id="IPR026870">
    <property type="entry name" value="Zinc_ribbon_dom"/>
</dbReference>
<keyword evidence="1" id="KW-0472">Membrane</keyword>
<dbReference type="Proteomes" id="UP000325292">
    <property type="component" value="Chromosome"/>
</dbReference>